<evidence type="ECO:0000256" key="8">
    <source>
        <dbReference type="ARBA" id="ARBA00023014"/>
    </source>
</evidence>
<comment type="cofactor">
    <cofactor evidence="1">
        <name>[4Fe-4S] cluster</name>
        <dbReference type="ChEBI" id="CHEBI:49883"/>
    </cofactor>
</comment>
<dbReference type="GO" id="GO:0046872">
    <property type="term" value="F:metal ion binding"/>
    <property type="evidence" value="ECO:0007669"/>
    <property type="project" value="UniProtKB-KW"/>
</dbReference>
<dbReference type="PROSITE" id="PS51332">
    <property type="entry name" value="B12_BINDING"/>
    <property type="match status" value="1"/>
</dbReference>
<dbReference type="GO" id="GO:0003824">
    <property type="term" value="F:catalytic activity"/>
    <property type="evidence" value="ECO:0007669"/>
    <property type="project" value="InterPro"/>
</dbReference>
<dbReference type="Proteomes" id="UP000011721">
    <property type="component" value="Chromosome"/>
</dbReference>
<dbReference type="SUPFAM" id="SSF102114">
    <property type="entry name" value="Radical SAM enzymes"/>
    <property type="match status" value="1"/>
</dbReference>
<keyword evidence="7" id="KW-0408">Iron</keyword>
<sequence length="498" mass="57326">MKVLLVSMPDVVPVLVHEAAVHIPNLGIASIGGNIDSEHEVFLVDLIRKRRSVKKYLTKIIGKIKPDLVGLSAMAWQYDTCIKIAHLIKDMHPDIQIVIGGYHATLMAEEIADSPQSRWIDYIVRGEGEEVCRRLVNGLAGKDTFSDIPGLSFRNESDGKFIHNPRAENLDLKTIKLPIRDKRRLTWGYHLMNASIETLETSRGCTRSCNFCSMKNMYGRSFRIYPISRVLEDIDDIYFNRKVRSIFITDDNMVLNPKRVIELCDAIIARGYKKLKFFVQADCVTMAMREDMVAKMAAAGFCSVFLGIENGSKKNLSAAGKGDIVAASRKAIDNCHKYGMMVIGGLIFGFPEDDVESITENYQFFKEIGADAAYCQIITPYPKTGMREHLLSLDLVTNRTDLKKYNGLWANVRTNFLDSDALQYHFWYQRQIVLGWWKPPNTVKKQGKLWTWIWLFAFKPILKLHYRRVMRKYGWQGRYKREIERLERMNTFTDLNDY</sequence>
<dbReference type="PATRIC" id="fig|1167006.5.peg.132"/>
<dbReference type="AlphaFoldDB" id="M1P4S4"/>
<dbReference type="PROSITE" id="PS51918">
    <property type="entry name" value="RADICAL_SAM"/>
    <property type="match status" value="1"/>
</dbReference>
<dbReference type="eggNOG" id="COG1032">
    <property type="taxonomic scope" value="Bacteria"/>
</dbReference>
<dbReference type="Gene3D" id="3.40.50.280">
    <property type="entry name" value="Cobalamin-binding domain"/>
    <property type="match status" value="1"/>
</dbReference>
<keyword evidence="3" id="KW-0489">Methyltransferase</keyword>
<dbReference type="InterPro" id="IPR007197">
    <property type="entry name" value="rSAM"/>
</dbReference>
<evidence type="ECO:0000313" key="11">
    <source>
        <dbReference type="EMBL" id="AGF76707.1"/>
    </source>
</evidence>
<dbReference type="RefSeq" id="WP_015402406.1">
    <property type="nucleotide sequence ID" value="NC_020304.1"/>
</dbReference>
<accession>M1P4S4</accession>
<gene>
    <name evidence="11" type="ordered locus">UWK_00120</name>
</gene>
<dbReference type="PANTHER" id="PTHR43409:SF7">
    <property type="entry name" value="BLL1977 PROTEIN"/>
    <property type="match status" value="1"/>
</dbReference>
<dbReference type="SMART" id="SM00729">
    <property type="entry name" value="Elp3"/>
    <property type="match status" value="1"/>
</dbReference>
<keyword evidence="4" id="KW-0808">Transferase</keyword>
<feature type="domain" description="Radical SAM core" evidence="10">
    <location>
        <begin position="191"/>
        <end position="418"/>
    </location>
</feature>
<dbReference type="CDD" id="cd01335">
    <property type="entry name" value="Radical_SAM"/>
    <property type="match status" value="1"/>
</dbReference>
<organism evidence="11 12">
    <name type="scientific">Desulfocapsa sulfexigens (strain DSM 10523 / SB164P1)</name>
    <dbReference type="NCBI Taxonomy" id="1167006"/>
    <lineage>
        <taxon>Bacteria</taxon>
        <taxon>Pseudomonadati</taxon>
        <taxon>Thermodesulfobacteriota</taxon>
        <taxon>Desulfobulbia</taxon>
        <taxon>Desulfobulbales</taxon>
        <taxon>Desulfocapsaceae</taxon>
        <taxon>Desulfocapsa</taxon>
    </lineage>
</organism>
<dbReference type="KEGG" id="dsf:UWK_00120"/>
<dbReference type="PANTHER" id="PTHR43409">
    <property type="entry name" value="ANAEROBIC MAGNESIUM-PROTOPORPHYRIN IX MONOMETHYL ESTER CYCLASE-RELATED"/>
    <property type="match status" value="1"/>
</dbReference>
<dbReference type="InterPro" id="IPR058240">
    <property type="entry name" value="rSAM_sf"/>
</dbReference>
<keyword evidence="8" id="KW-0411">Iron-sulfur</keyword>
<dbReference type="InterPro" id="IPR023404">
    <property type="entry name" value="rSAM_horseshoe"/>
</dbReference>
<dbReference type="Pfam" id="PF04055">
    <property type="entry name" value="Radical_SAM"/>
    <property type="match status" value="1"/>
</dbReference>
<dbReference type="InterPro" id="IPR036724">
    <property type="entry name" value="Cobalamin-bd_sf"/>
</dbReference>
<evidence type="ECO:0000256" key="3">
    <source>
        <dbReference type="ARBA" id="ARBA00022603"/>
    </source>
</evidence>
<dbReference type="InterPro" id="IPR034466">
    <property type="entry name" value="Methyltransferase_Class_B"/>
</dbReference>
<dbReference type="HOGENOM" id="CLU_021572_4_4_7"/>
<dbReference type="SFLD" id="SFLDG01082">
    <property type="entry name" value="B12-binding_domain_containing"/>
    <property type="match status" value="1"/>
</dbReference>
<dbReference type="InterPro" id="IPR006158">
    <property type="entry name" value="Cobalamin-bd"/>
</dbReference>
<feature type="domain" description="B12-binding" evidence="9">
    <location>
        <begin position="11"/>
        <end position="146"/>
    </location>
</feature>
<dbReference type="InterPro" id="IPR020612">
    <property type="entry name" value="Methylthiotransferase_CS"/>
</dbReference>
<dbReference type="GO" id="GO:0031419">
    <property type="term" value="F:cobalamin binding"/>
    <property type="evidence" value="ECO:0007669"/>
    <property type="project" value="InterPro"/>
</dbReference>
<dbReference type="CDD" id="cd02068">
    <property type="entry name" value="radical_SAM_B12_BD"/>
    <property type="match status" value="1"/>
</dbReference>
<proteinExistence type="predicted"/>
<protein>
    <submittedName>
        <fullName evidence="11">Fe-S oxidoreductase</fullName>
    </submittedName>
</protein>
<name>M1P4S4_DESSD</name>
<evidence type="ECO:0000256" key="5">
    <source>
        <dbReference type="ARBA" id="ARBA00022691"/>
    </source>
</evidence>
<evidence type="ECO:0000256" key="1">
    <source>
        <dbReference type="ARBA" id="ARBA00001966"/>
    </source>
</evidence>
<dbReference type="STRING" id="1167006.UWK_00120"/>
<dbReference type="InterPro" id="IPR006638">
    <property type="entry name" value="Elp3/MiaA/NifB-like_rSAM"/>
</dbReference>
<evidence type="ECO:0000313" key="12">
    <source>
        <dbReference type="Proteomes" id="UP000011721"/>
    </source>
</evidence>
<evidence type="ECO:0000256" key="2">
    <source>
        <dbReference type="ARBA" id="ARBA00022485"/>
    </source>
</evidence>
<dbReference type="GO" id="GO:0051539">
    <property type="term" value="F:4 iron, 4 sulfur cluster binding"/>
    <property type="evidence" value="ECO:0007669"/>
    <property type="project" value="UniProtKB-KW"/>
</dbReference>
<dbReference type="SUPFAM" id="SSF52242">
    <property type="entry name" value="Cobalamin (vitamin B12)-binding domain"/>
    <property type="match status" value="1"/>
</dbReference>
<dbReference type="EMBL" id="CP003985">
    <property type="protein sequence ID" value="AGF76707.1"/>
    <property type="molecule type" value="Genomic_DNA"/>
</dbReference>
<reference evidence="12" key="1">
    <citation type="journal article" date="2013" name="Stand. Genomic Sci.">
        <title>Complete genome sequence of Desulfocapsa sulfexigens, a marine deltaproteobacterium specialized in disproportionating inorganic sulfur compounds.</title>
        <authorList>
            <person name="Finster K.W."/>
            <person name="Kjeldsen K.U."/>
            <person name="Kube M."/>
            <person name="Reinhardt R."/>
            <person name="Mussmann M."/>
            <person name="Amann R."/>
            <person name="Schreiber L."/>
        </authorList>
    </citation>
    <scope>NUCLEOTIDE SEQUENCE [LARGE SCALE GENOMIC DNA]</scope>
    <source>
        <strain evidence="12">DSM 10523 / SB164P1</strain>
    </source>
</reference>
<evidence type="ECO:0000256" key="7">
    <source>
        <dbReference type="ARBA" id="ARBA00023004"/>
    </source>
</evidence>
<evidence type="ECO:0000259" key="9">
    <source>
        <dbReference type="PROSITE" id="PS51332"/>
    </source>
</evidence>
<keyword evidence="5" id="KW-0949">S-adenosyl-L-methionine</keyword>
<evidence type="ECO:0000256" key="6">
    <source>
        <dbReference type="ARBA" id="ARBA00022723"/>
    </source>
</evidence>
<dbReference type="PROSITE" id="PS01278">
    <property type="entry name" value="MTTASE_RADICAL"/>
    <property type="match status" value="1"/>
</dbReference>
<dbReference type="Pfam" id="PF02310">
    <property type="entry name" value="B12-binding"/>
    <property type="match status" value="1"/>
</dbReference>
<evidence type="ECO:0000256" key="4">
    <source>
        <dbReference type="ARBA" id="ARBA00022679"/>
    </source>
</evidence>
<dbReference type="SFLD" id="SFLDG01123">
    <property type="entry name" value="methyltransferase_(Class_B)"/>
    <property type="match status" value="1"/>
</dbReference>
<dbReference type="Gene3D" id="3.80.30.20">
    <property type="entry name" value="tm_1862 like domain"/>
    <property type="match status" value="1"/>
</dbReference>
<keyword evidence="12" id="KW-1185">Reference proteome</keyword>
<keyword evidence="2" id="KW-0004">4Fe-4S</keyword>
<keyword evidence="6" id="KW-0479">Metal-binding</keyword>
<evidence type="ECO:0000259" key="10">
    <source>
        <dbReference type="PROSITE" id="PS51918"/>
    </source>
</evidence>
<dbReference type="InterPro" id="IPR051198">
    <property type="entry name" value="BchE-like"/>
</dbReference>
<dbReference type="SFLD" id="SFLDS00029">
    <property type="entry name" value="Radical_SAM"/>
    <property type="match status" value="1"/>
</dbReference>